<reference evidence="2" key="1">
    <citation type="submission" date="2021-05" db="EMBL/GenBank/DDBJ databases">
        <authorList>
            <person name="Alioto T."/>
            <person name="Alioto T."/>
            <person name="Gomez Garrido J."/>
        </authorList>
    </citation>
    <scope>NUCLEOTIDE SEQUENCE</scope>
</reference>
<accession>A0A8D8NSD6</accession>
<sequence>MHSHFLHSGHPEPGRGSHRNRLDRGRLNHFTVCLKHRVRPVLDDRNGYAPPPDDKHLQVLLVRPDDSDSRSDGVVRRAVRPKRGPVPSLPRDLHHDVVVCSVSDGGLCGNWCPPCGARGSRGCPDASRRDDRVERLSDVSPRTG</sequence>
<organism evidence="2">
    <name type="scientific">Culex pipiens</name>
    <name type="common">House mosquito</name>
    <dbReference type="NCBI Taxonomy" id="7175"/>
    <lineage>
        <taxon>Eukaryota</taxon>
        <taxon>Metazoa</taxon>
        <taxon>Ecdysozoa</taxon>
        <taxon>Arthropoda</taxon>
        <taxon>Hexapoda</taxon>
        <taxon>Insecta</taxon>
        <taxon>Pterygota</taxon>
        <taxon>Neoptera</taxon>
        <taxon>Endopterygota</taxon>
        <taxon>Diptera</taxon>
        <taxon>Nematocera</taxon>
        <taxon>Culicoidea</taxon>
        <taxon>Culicidae</taxon>
        <taxon>Culicinae</taxon>
        <taxon>Culicini</taxon>
        <taxon>Culex</taxon>
        <taxon>Culex</taxon>
    </lineage>
</organism>
<feature type="compositionally biased region" description="Basic and acidic residues" evidence="1">
    <location>
        <begin position="126"/>
        <end position="137"/>
    </location>
</feature>
<evidence type="ECO:0000313" key="2">
    <source>
        <dbReference type="EMBL" id="CAG6575725.1"/>
    </source>
</evidence>
<dbReference type="EMBL" id="HBUE01188871">
    <property type="protein sequence ID" value="CAG6524050.1"/>
    <property type="molecule type" value="Transcribed_RNA"/>
</dbReference>
<feature type="compositionally biased region" description="Basic and acidic residues" evidence="1">
    <location>
        <begin position="9"/>
        <end position="22"/>
    </location>
</feature>
<feature type="region of interest" description="Disordered" evidence="1">
    <location>
        <begin position="119"/>
        <end position="144"/>
    </location>
</feature>
<proteinExistence type="predicted"/>
<name>A0A8D8NSD6_CULPI</name>
<dbReference type="AlphaFoldDB" id="A0A8D8NSD6"/>
<feature type="region of interest" description="Disordered" evidence="1">
    <location>
        <begin position="1"/>
        <end position="22"/>
    </location>
</feature>
<protein>
    <submittedName>
        <fullName evidence="2">(northern house mosquito) hypothetical protein</fullName>
    </submittedName>
</protein>
<evidence type="ECO:0000256" key="1">
    <source>
        <dbReference type="SAM" id="MobiDB-lite"/>
    </source>
</evidence>
<dbReference type="EMBL" id="HBUE01294670">
    <property type="protein sequence ID" value="CAG6575725.1"/>
    <property type="molecule type" value="Transcribed_RNA"/>
</dbReference>